<keyword evidence="4" id="KW-1185">Reference proteome</keyword>
<organism evidence="3 4">
    <name type="scientific">Stylosanthes scabra</name>
    <dbReference type="NCBI Taxonomy" id="79078"/>
    <lineage>
        <taxon>Eukaryota</taxon>
        <taxon>Viridiplantae</taxon>
        <taxon>Streptophyta</taxon>
        <taxon>Embryophyta</taxon>
        <taxon>Tracheophyta</taxon>
        <taxon>Spermatophyta</taxon>
        <taxon>Magnoliopsida</taxon>
        <taxon>eudicotyledons</taxon>
        <taxon>Gunneridae</taxon>
        <taxon>Pentapetalae</taxon>
        <taxon>rosids</taxon>
        <taxon>fabids</taxon>
        <taxon>Fabales</taxon>
        <taxon>Fabaceae</taxon>
        <taxon>Papilionoideae</taxon>
        <taxon>50 kb inversion clade</taxon>
        <taxon>dalbergioids sensu lato</taxon>
        <taxon>Dalbergieae</taxon>
        <taxon>Pterocarpus clade</taxon>
        <taxon>Stylosanthes</taxon>
    </lineage>
</organism>
<evidence type="ECO:0000256" key="1">
    <source>
        <dbReference type="SAM" id="MobiDB-lite"/>
    </source>
</evidence>
<dbReference type="Proteomes" id="UP001341840">
    <property type="component" value="Unassembled WGS sequence"/>
</dbReference>
<feature type="region of interest" description="Disordered" evidence="1">
    <location>
        <begin position="97"/>
        <end position="119"/>
    </location>
</feature>
<sequence length="163" mass="18862">MDIDFVNYEDLVKLLEGIGYNKFKCMKWYDFAKDSLERGLHPLKGDAHINEMWEHILKNLEFVDEFHIYVKHEVNIPIPTNASEEEPNVETVVVDEDTFDSSSSSFSDNGGYESADNELYKPSPQVFAMDTESEDKVIIRKRGIAKGEKPMMAEKRRTPPRKK</sequence>
<name>A0ABU6SH04_9FABA</name>
<gene>
    <name evidence="3" type="ORF">PIB30_048825</name>
</gene>
<evidence type="ECO:0000313" key="3">
    <source>
        <dbReference type="EMBL" id="MED6135666.1"/>
    </source>
</evidence>
<evidence type="ECO:0000313" key="4">
    <source>
        <dbReference type="Proteomes" id="UP001341840"/>
    </source>
</evidence>
<evidence type="ECO:0000259" key="2">
    <source>
        <dbReference type="Pfam" id="PF26130"/>
    </source>
</evidence>
<protein>
    <recommendedName>
        <fullName evidence="2">PB1-like domain-containing protein</fullName>
    </recommendedName>
</protein>
<feature type="compositionally biased region" description="Low complexity" evidence="1">
    <location>
        <begin position="100"/>
        <end position="109"/>
    </location>
</feature>
<accession>A0ABU6SH04</accession>
<feature type="region of interest" description="Disordered" evidence="1">
    <location>
        <begin position="140"/>
        <end position="163"/>
    </location>
</feature>
<reference evidence="3 4" key="1">
    <citation type="journal article" date="2023" name="Plants (Basel)">
        <title>Bridging the Gap: Combining Genomics and Transcriptomics Approaches to Understand Stylosanthes scabra, an Orphan Legume from the Brazilian Caatinga.</title>
        <authorList>
            <person name="Ferreira-Neto J.R.C."/>
            <person name="da Silva M.D."/>
            <person name="Binneck E."/>
            <person name="de Melo N.F."/>
            <person name="da Silva R.H."/>
            <person name="de Melo A.L.T.M."/>
            <person name="Pandolfi V."/>
            <person name="Bustamante F.O."/>
            <person name="Brasileiro-Vidal A.C."/>
            <person name="Benko-Iseppon A.M."/>
        </authorList>
    </citation>
    <scope>NUCLEOTIDE SEQUENCE [LARGE SCALE GENOMIC DNA]</scope>
    <source>
        <tissue evidence="3">Leaves</tissue>
    </source>
</reference>
<proteinExistence type="predicted"/>
<feature type="domain" description="PB1-like" evidence="2">
    <location>
        <begin position="1"/>
        <end position="72"/>
    </location>
</feature>
<feature type="compositionally biased region" description="Basic and acidic residues" evidence="1">
    <location>
        <begin position="145"/>
        <end position="157"/>
    </location>
</feature>
<dbReference type="Pfam" id="PF26130">
    <property type="entry name" value="PB1-like"/>
    <property type="match status" value="1"/>
</dbReference>
<comment type="caution">
    <text evidence="3">The sequence shown here is derived from an EMBL/GenBank/DDBJ whole genome shotgun (WGS) entry which is preliminary data.</text>
</comment>
<dbReference type="EMBL" id="JASCZI010060738">
    <property type="protein sequence ID" value="MED6135666.1"/>
    <property type="molecule type" value="Genomic_DNA"/>
</dbReference>
<dbReference type="InterPro" id="IPR058594">
    <property type="entry name" value="PB1-like_dom_pln"/>
</dbReference>